<organism evidence="3">
    <name type="scientific">hydrothermal vent metagenome</name>
    <dbReference type="NCBI Taxonomy" id="652676"/>
    <lineage>
        <taxon>unclassified sequences</taxon>
        <taxon>metagenomes</taxon>
        <taxon>ecological metagenomes</taxon>
    </lineage>
</organism>
<dbReference type="SMART" id="SM00267">
    <property type="entry name" value="GGDEF"/>
    <property type="match status" value="1"/>
</dbReference>
<proteinExistence type="predicted"/>
<evidence type="ECO:0000313" key="3">
    <source>
        <dbReference type="EMBL" id="VAW37789.1"/>
    </source>
</evidence>
<dbReference type="NCBIfam" id="TIGR00254">
    <property type="entry name" value="GGDEF"/>
    <property type="match status" value="1"/>
</dbReference>
<dbReference type="GO" id="GO:1902201">
    <property type="term" value="P:negative regulation of bacterial-type flagellum-dependent cell motility"/>
    <property type="evidence" value="ECO:0007669"/>
    <property type="project" value="TreeGrafter"/>
</dbReference>
<feature type="transmembrane region" description="Helical" evidence="1">
    <location>
        <begin position="12"/>
        <end position="33"/>
    </location>
</feature>
<feature type="domain" description="GGDEF" evidence="2">
    <location>
        <begin position="607"/>
        <end position="736"/>
    </location>
</feature>
<evidence type="ECO:0000256" key="1">
    <source>
        <dbReference type="SAM" id="Phobius"/>
    </source>
</evidence>
<name>A0A3B0VLU0_9ZZZZ</name>
<dbReference type="InterPro" id="IPR043128">
    <property type="entry name" value="Rev_trsase/Diguanyl_cyclase"/>
</dbReference>
<dbReference type="SUPFAM" id="SSF55073">
    <property type="entry name" value="Nucleotide cyclase"/>
    <property type="match status" value="1"/>
</dbReference>
<keyword evidence="1" id="KW-0472">Membrane</keyword>
<feature type="transmembrane region" description="Helical" evidence="1">
    <location>
        <begin position="211"/>
        <end position="235"/>
    </location>
</feature>
<dbReference type="GO" id="GO:0005886">
    <property type="term" value="C:plasma membrane"/>
    <property type="evidence" value="ECO:0007669"/>
    <property type="project" value="TreeGrafter"/>
</dbReference>
<reference evidence="3" key="1">
    <citation type="submission" date="2018-06" db="EMBL/GenBank/DDBJ databases">
        <authorList>
            <person name="Zhirakovskaya E."/>
        </authorList>
    </citation>
    <scope>NUCLEOTIDE SEQUENCE</scope>
</reference>
<dbReference type="InterPro" id="IPR050469">
    <property type="entry name" value="Diguanylate_Cyclase"/>
</dbReference>
<dbReference type="PANTHER" id="PTHR45138:SF9">
    <property type="entry name" value="DIGUANYLATE CYCLASE DGCM-RELATED"/>
    <property type="match status" value="1"/>
</dbReference>
<dbReference type="InterPro" id="IPR000160">
    <property type="entry name" value="GGDEF_dom"/>
</dbReference>
<feature type="transmembrane region" description="Helical" evidence="1">
    <location>
        <begin position="305"/>
        <end position="328"/>
    </location>
</feature>
<dbReference type="Gene3D" id="3.30.70.270">
    <property type="match status" value="1"/>
</dbReference>
<dbReference type="PROSITE" id="PS50887">
    <property type="entry name" value="GGDEF"/>
    <property type="match status" value="1"/>
</dbReference>
<evidence type="ECO:0000259" key="2">
    <source>
        <dbReference type="PROSITE" id="PS50887"/>
    </source>
</evidence>
<gene>
    <name evidence="3" type="ORF">MNBD_GAMMA01-2001</name>
</gene>
<sequence>MLHCLKKHHVTVFLKLVFAVLFTLLLQGCNLTYKPDSVSNVNVEIAKQGVALETFNHSSVNSLDFLEFTNGSKVDFKDRESTVFKLSIQPNKTESTQLETLLIMPHYFLEVAFIDGNFNSTDIIQRNVHKPDRQYSPNIFAFDVKPESNVVYILIKNKLAKKVQFLLESRSKVKNYDQKLLVTFTSVYSIILTLVFVNLVFYIFIREVSYLYYSLYIFGSLFAILFQEGFIAYFPTLSQPVFGVYTQVLWLKLPAIFFWLFVIKFLELKQKSNFDYKLATTVLYLEIFANTLVVLLAVFNITGVYLQVATIINLFTLVTVFIALYIPIKYAVLKVYQAKYLAIGWAVYLMTIVLRIYYSFNMEPLAFWMPRAIEFGLMFEAIILSFGLADKTLRIMKQRDVAEHKFQRVDRELFCKELDNSFQLRANKTIEQYFGSQKQLNKIIDSYFISSLQQLIEVKNVFYVYEYKGKIGVKYLSDFVEDFNVEDYVDTNKEFLNLVCHKNQASYQLYKAASESNIPFIIIPIKEKKHDNMCLFLTLPFYDSVSDDLIQDLYIFANTMTRSLLTVRKFQKTVYAAKFDALTNVLNRKAIDIRLTNLLLSARLHKTSVAIAFIDLDDFKLTNDKYGHNIGDEYLIFLCNKLKDDFKENTFVGRYGGDEFIIVFNNYKQLEIAIKIKKLYKYFKANSIVGNNISISIGIAIATTENGLLKEKKLLQAADIALYKSKENGKNQFSFY</sequence>
<accession>A0A3B0VLU0</accession>
<dbReference type="GO" id="GO:0043709">
    <property type="term" value="P:cell adhesion involved in single-species biofilm formation"/>
    <property type="evidence" value="ECO:0007669"/>
    <property type="project" value="TreeGrafter"/>
</dbReference>
<dbReference type="Pfam" id="PF00990">
    <property type="entry name" value="GGDEF"/>
    <property type="match status" value="1"/>
</dbReference>
<dbReference type="InterPro" id="IPR029787">
    <property type="entry name" value="Nucleotide_cyclase"/>
</dbReference>
<dbReference type="PANTHER" id="PTHR45138">
    <property type="entry name" value="REGULATORY COMPONENTS OF SENSORY TRANSDUCTION SYSTEM"/>
    <property type="match status" value="1"/>
</dbReference>
<feature type="transmembrane region" description="Helical" evidence="1">
    <location>
        <begin position="247"/>
        <end position="266"/>
    </location>
</feature>
<protein>
    <submittedName>
        <fullName evidence="3">Diguanylate cyclase/phosphodiesterase (GGDEF &amp; EAL domains) with PAS/PAC sensor(S)</fullName>
    </submittedName>
</protein>
<dbReference type="PROSITE" id="PS51257">
    <property type="entry name" value="PROKAR_LIPOPROTEIN"/>
    <property type="match status" value="1"/>
</dbReference>
<dbReference type="CDD" id="cd01949">
    <property type="entry name" value="GGDEF"/>
    <property type="match status" value="1"/>
</dbReference>
<feature type="transmembrane region" description="Helical" evidence="1">
    <location>
        <begin position="180"/>
        <end position="204"/>
    </location>
</feature>
<feature type="transmembrane region" description="Helical" evidence="1">
    <location>
        <begin position="340"/>
        <end position="360"/>
    </location>
</feature>
<dbReference type="AlphaFoldDB" id="A0A3B0VLU0"/>
<keyword evidence="1" id="KW-0812">Transmembrane</keyword>
<dbReference type="GO" id="GO:0052621">
    <property type="term" value="F:diguanylate cyclase activity"/>
    <property type="evidence" value="ECO:0007669"/>
    <property type="project" value="TreeGrafter"/>
</dbReference>
<feature type="transmembrane region" description="Helical" evidence="1">
    <location>
        <begin position="278"/>
        <end position="299"/>
    </location>
</feature>
<dbReference type="EMBL" id="UOEW01000178">
    <property type="protein sequence ID" value="VAW37789.1"/>
    <property type="molecule type" value="Genomic_DNA"/>
</dbReference>
<dbReference type="InterPro" id="IPR011623">
    <property type="entry name" value="7TMR_DISM_rcpt_extracell_dom1"/>
</dbReference>
<dbReference type="Pfam" id="PF07695">
    <property type="entry name" value="7TMR-DISM_7TM"/>
    <property type="match status" value="1"/>
</dbReference>
<feature type="transmembrane region" description="Helical" evidence="1">
    <location>
        <begin position="372"/>
        <end position="389"/>
    </location>
</feature>
<keyword evidence="1" id="KW-1133">Transmembrane helix</keyword>